<dbReference type="GO" id="GO:0016020">
    <property type="term" value="C:membrane"/>
    <property type="evidence" value="ECO:0007669"/>
    <property type="project" value="InterPro"/>
</dbReference>
<evidence type="ECO:0000259" key="14">
    <source>
        <dbReference type="PROSITE" id="PS50893"/>
    </source>
</evidence>
<evidence type="ECO:0000256" key="12">
    <source>
        <dbReference type="ARBA" id="ARBA00041133"/>
    </source>
</evidence>
<evidence type="ECO:0000313" key="16">
    <source>
        <dbReference type="Proteomes" id="UP000750197"/>
    </source>
</evidence>
<gene>
    <name evidence="15" type="ORF">KIY12_06715</name>
</gene>
<keyword evidence="6" id="KW-0408">Iron</keyword>
<sequence length="320" mass="35349">ERDSLAFVEIEGLSKRYGSFGITEISLSVERGTTMTLMGPSGSGKTSLLRNIAGFDLPDAGHIYIGGREVTHEPAGRRGVGMVFQELALFPKMTVYDNIAYGLRARRITEAEIKLEVKSLAESLKIGELLGRYPFEISSGERQRAAIARSAIVSPDLLLLDEPFSSVDSQLRIALRSELKSFARKNALTMIFVTHDHHEGLFMADSVSIIFDGAAVRSGTPEDVFIHPKSPRIARFLGYNVIEYHGKKVAVHPRDISIGRDGELSVRILSSGFEGEFTRFVAETERGENITILVDGLTETSAEGTEQRIAIERFEELEDE</sequence>
<keyword evidence="5 15" id="KW-0067">ATP-binding</keyword>
<dbReference type="AlphaFoldDB" id="A0A8J8CDC6"/>
<keyword evidence="7" id="KW-0406">Ion transport</keyword>
<dbReference type="PANTHER" id="PTHR42781">
    <property type="entry name" value="SPERMIDINE/PUTRESCINE IMPORT ATP-BINDING PROTEIN POTA"/>
    <property type="match status" value="1"/>
</dbReference>
<dbReference type="Gene3D" id="3.40.50.300">
    <property type="entry name" value="P-loop containing nucleotide triphosphate hydrolases"/>
    <property type="match status" value="1"/>
</dbReference>
<dbReference type="GO" id="GO:0016887">
    <property type="term" value="F:ATP hydrolysis activity"/>
    <property type="evidence" value="ECO:0007669"/>
    <property type="project" value="InterPro"/>
</dbReference>
<feature type="non-terminal residue" evidence="15">
    <location>
        <position position="1"/>
    </location>
</feature>
<keyword evidence="2" id="KW-1003">Cell membrane</keyword>
<dbReference type="PANTHER" id="PTHR42781:SF4">
    <property type="entry name" value="SPERMIDINE_PUTRESCINE IMPORT ATP-BINDING PROTEIN POTA"/>
    <property type="match status" value="1"/>
</dbReference>
<name>A0A8J8CDC6_9ARCH</name>
<evidence type="ECO:0000256" key="11">
    <source>
        <dbReference type="ARBA" id="ARBA00039025"/>
    </source>
</evidence>
<comment type="subunit">
    <text evidence="10">The complex is composed of two ATP-binding proteins (WtpC), two transmembrane proteins (WtpB) and a solute-binding protein (WtpA).</text>
</comment>
<evidence type="ECO:0000256" key="2">
    <source>
        <dbReference type="ARBA" id="ARBA00022475"/>
    </source>
</evidence>
<keyword evidence="3" id="KW-0410">Iron transport</keyword>
<dbReference type="PROSITE" id="PS50893">
    <property type="entry name" value="ABC_TRANSPORTER_2"/>
    <property type="match status" value="1"/>
</dbReference>
<dbReference type="InterPro" id="IPR015853">
    <property type="entry name" value="ABC_transpr_FbpC"/>
</dbReference>
<comment type="caution">
    <text evidence="15">The sequence shown here is derived from an EMBL/GenBank/DDBJ whole genome shotgun (WGS) entry which is preliminary data.</text>
</comment>
<dbReference type="EC" id="7.3.2.6" evidence="11"/>
<evidence type="ECO:0000256" key="4">
    <source>
        <dbReference type="ARBA" id="ARBA00022741"/>
    </source>
</evidence>
<dbReference type="SMART" id="SM00382">
    <property type="entry name" value="AAA"/>
    <property type="match status" value="1"/>
</dbReference>
<evidence type="ECO:0000256" key="3">
    <source>
        <dbReference type="ARBA" id="ARBA00022496"/>
    </source>
</evidence>
<dbReference type="InterPro" id="IPR003593">
    <property type="entry name" value="AAA+_ATPase"/>
</dbReference>
<feature type="domain" description="ABC transporter" evidence="14">
    <location>
        <begin position="5"/>
        <end position="237"/>
    </location>
</feature>
<protein>
    <recommendedName>
        <fullName evidence="12">Molybdate/tungstate import ATP-binding protein WtpC</fullName>
        <ecNumber evidence="11">7.3.2.6</ecNumber>
    </recommendedName>
</protein>
<dbReference type="GO" id="GO:0005524">
    <property type="term" value="F:ATP binding"/>
    <property type="evidence" value="ECO:0007669"/>
    <property type="project" value="UniProtKB-KW"/>
</dbReference>
<keyword evidence="4" id="KW-0547">Nucleotide-binding</keyword>
<evidence type="ECO:0000256" key="1">
    <source>
        <dbReference type="ARBA" id="ARBA00022448"/>
    </source>
</evidence>
<reference evidence="15" key="1">
    <citation type="submission" date="2021-05" db="EMBL/GenBank/DDBJ databases">
        <title>Genomic insights into ecological role and evolution of a novel Thermoplasmata order Candidatus Sysuiplasmatales.</title>
        <authorList>
            <person name="Yuan Y."/>
        </authorList>
    </citation>
    <scope>NUCLEOTIDE SEQUENCE</scope>
    <source>
        <strain evidence="15">TUT19-bin139</strain>
    </source>
</reference>
<dbReference type="EMBL" id="JAHEAC010000059">
    <property type="protein sequence ID" value="MBX8644394.1"/>
    <property type="molecule type" value="Genomic_DNA"/>
</dbReference>
<accession>A0A8J8CDC6</accession>
<dbReference type="GO" id="GO:0015408">
    <property type="term" value="F:ABC-type ferric iron transporter activity"/>
    <property type="evidence" value="ECO:0007669"/>
    <property type="project" value="InterPro"/>
</dbReference>
<evidence type="ECO:0000313" key="15">
    <source>
        <dbReference type="EMBL" id="MBX8644394.1"/>
    </source>
</evidence>
<comment type="catalytic activity">
    <reaction evidence="13">
        <text>tungstate(in) + ATP + H2O = tungstate(out) + ADP + phosphate + H(+)</text>
        <dbReference type="Rhea" id="RHEA:35027"/>
        <dbReference type="ChEBI" id="CHEBI:15377"/>
        <dbReference type="ChEBI" id="CHEBI:15378"/>
        <dbReference type="ChEBI" id="CHEBI:30616"/>
        <dbReference type="ChEBI" id="CHEBI:43474"/>
        <dbReference type="ChEBI" id="CHEBI:46502"/>
        <dbReference type="ChEBI" id="CHEBI:456216"/>
        <dbReference type="EC" id="7.3.2.6"/>
    </reaction>
</comment>
<keyword evidence="1" id="KW-0813">Transport</keyword>
<evidence type="ECO:0000256" key="6">
    <source>
        <dbReference type="ARBA" id="ARBA00023004"/>
    </source>
</evidence>
<dbReference type="Pfam" id="PF00005">
    <property type="entry name" value="ABC_tran"/>
    <property type="match status" value="1"/>
</dbReference>
<evidence type="ECO:0000256" key="13">
    <source>
        <dbReference type="ARBA" id="ARBA00047936"/>
    </source>
</evidence>
<keyword evidence="8" id="KW-0472">Membrane</keyword>
<dbReference type="GO" id="GO:1901238">
    <property type="term" value="F:ABC-type tungstate transporter activity"/>
    <property type="evidence" value="ECO:0007669"/>
    <property type="project" value="UniProtKB-EC"/>
</dbReference>
<evidence type="ECO:0000256" key="10">
    <source>
        <dbReference type="ARBA" id="ARBA00038781"/>
    </source>
</evidence>
<proteinExistence type="inferred from homology"/>
<dbReference type="CDD" id="cd03259">
    <property type="entry name" value="ABC_Carb_Solutes_like"/>
    <property type="match status" value="1"/>
</dbReference>
<evidence type="ECO:0000256" key="7">
    <source>
        <dbReference type="ARBA" id="ARBA00023065"/>
    </source>
</evidence>
<dbReference type="InterPro" id="IPR003439">
    <property type="entry name" value="ABC_transporter-like_ATP-bd"/>
</dbReference>
<dbReference type="InterPro" id="IPR017871">
    <property type="entry name" value="ABC_transporter-like_CS"/>
</dbReference>
<evidence type="ECO:0000256" key="5">
    <source>
        <dbReference type="ARBA" id="ARBA00022840"/>
    </source>
</evidence>
<dbReference type="SUPFAM" id="SSF52540">
    <property type="entry name" value="P-loop containing nucleoside triphosphate hydrolases"/>
    <property type="match status" value="1"/>
</dbReference>
<comment type="similarity">
    <text evidence="9">Belongs to the ABC transporter superfamily. Sulfate/tungstate importer (TC 3.A.1.6) family.</text>
</comment>
<dbReference type="InterPro" id="IPR027417">
    <property type="entry name" value="P-loop_NTPase"/>
</dbReference>
<dbReference type="PROSITE" id="PS00211">
    <property type="entry name" value="ABC_TRANSPORTER_1"/>
    <property type="match status" value="1"/>
</dbReference>
<dbReference type="Proteomes" id="UP000750197">
    <property type="component" value="Unassembled WGS sequence"/>
</dbReference>
<organism evidence="15 16">
    <name type="scientific">Candidatus Sysuiplasma superficiale</name>
    <dbReference type="NCBI Taxonomy" id="2823368"/>
    <lineage>
        <taxon>Archaea</taxon>
        <taxon>Methanobacteriati</taxon>
        <taxon>Thermoplasmatota</taxon>
        <taxon>Thermoplasmata</taxon>
        <taxon>Candidatus Sysuiplasmatales</taxon>
        <taxon>Candidatus Sysuiplasmataceae</taxon>
        <taxon>Candidatus Sysuiplasma</taxon>
    </lineage>
</organism>
<evidence type="ECO:0000256" key="8">
    <source>
        <dbReference type="ARBA" id="ARBA00023136"/>
    </source>
</evidence>
<dbReference type="InterPro" id="IPR050093">
    <property type="entry name" value="ABC_SmlMolc_Importer"/>
</dbReference>
<evidence type="ECO:0000256" key="9">
    <source>
        <dbReference type="ARBA" id="ARBA00038307"/>
    </source>
</evidence>